<dbReference type="Pfam" id="PF18909">
    <property type="entry name" value="dGTP_diPhyd_N"/>
    <property type="match status" value="1"/>
</dbReference>
<evidence type="ECO:0000313" key="2">
    <source>
        <dbReference type="EMBL" id="QHJ75341.1"/>
    </source>
</evidence>
<organism evidence="2 3">
    <name type="scientific">Sphaerotilus phage vB_SnaP-R1</name>
    <dbReference type="NCBI Taxonomy" id="2696336"/>
    <lineage>
        <taxon>Viruses</taxon>
        <taxon>Duplodnaviria</taxon>
        <taxon>Heunggongvirae</taxon>
        <taxon>Uroviricota</taxon>
        <taxon>Caudoviricetes</taxon>
        <taxon>Autographivirales</taxon>
        <taxon>Autoscriptoviridae</taxon>
        <taxon>Natansvirus</taxon>
        <taxon>Natansvirus SnaPR1</taxon>
    </lineage>
</organism>
<feature type="domain" description="dATP/dGTP diphosphohydrolase N-terminal" evidence="1">
    <location>
        <begin position="61"/>
        <end position="134"/>
    </location>
</feature>
<dbReference type="Proteomes" id="UP000464416">
    <property type="component" value="Segment"/>
</dbReference>
<keyword evidence="3" id="KW-1185">Reference proteome</keyword>
<protein>
    <recommendedName>
        <fullName evidence="1">dATP/dGTP diphosphohydrolase N-terminal domain-containing protein</fullName>
    </recommendedName>
</protein>
<evidence type="ECO:0000313" key="3">
    <source>
        <dbReference type="Proteomes" id="UP000464416"/>
    </source>
</evidence>
<accession>A0A6B9SV05</accession>
<reference evidence="2 3" key="1">
    <citation type="submission" date="2019-12" db="EMBL/GenBank/DDBJ databases">
        <title>The first sequenced Sphaerotilus natans bacteriophage genome is one of a kind - characterization and potential to control this filamentous bacterium in WWTP.</title>
        <authorList>
            <person name="Ferreira R."/>
            <person name="Amado R."/>
            <person name="Padrao J."/>
            <person name="Ferreira V."/>
            <person name="Dias N.M."/>
            <person name="Melo L.D.R."/>
            <person name="Azeredo J."/>
            <person name="Santos S.B."/>
            <person name="Nicolau A."/>
        </authorList>
    </citation>
    <scope>NUCLEOTIDE SEQUENCE [LARGE SCALE GENOMIC DNA]</scope>
</reference>
<dbReference type="InterPro" id="IPR044038">
    <property type="entry name" value="dATP/dGTP_diPOhydrolase_N"/>
</dbReference>
<gene>
    <name evidence="2" type="ORF">SnaR1_gp27</name>
</gene>
<evidence type="ECO:0000259" key="1">
    <source>
        <dbReference type="Pfam" id="PF18909"/>
    </source>
</evidence>
<proteinExistence type="predicted"/>
<name>A0A6B9SV05_9CAUD</name>
<sequence>MEQLSLFPDYLVSEPNYGVPTGVVPRRITAPAAPAPKQMLLPTDPQERKGIPITTGVLDYFPLAIAEVAKCSKAGNDQHNPGQPLHWAKGKSTDHADCIPRHLIDRGAFDTDGIRHSAKLAWRALALLQIELENAQCSR</sequence>
<dbReference type="EMBL" id="MN844877">
    <property type="protein sequence ID" value="QHJ75341.1"/>
    <property type="molecule type" value="Genomic_DNA"/>
</dbReference>